<evidence type="ECO:0000256" key="3">
    <source>
        <dbReference type="ARBA" id="ARBA00022475"/>
    </source>
</evidence>
<dbReference type="PANTHER" id="PTHR42718">
    <property type="entry name" value="MAJOR FACILITATOR SUPERFAMILY MULTIDRUG TRANSPORTER MFSC"/>
    <property type="match status" value="1"/>
</dbReference>
<dbReference type="PROSITE" id="PS50850">
    <property type="entry name" value="MFS"/>
    <property type="match status" value="1"/>
</dbReference>
<sequence>MCAAGGRRFNYLRGNHSGSPAVTSGPEHPRFPRGMALLVAGSLFMEILDATIIAPAIPLIAESFGVGAIDVNVAISAYLVTVAVLIPASGWLADRFGTRRVFVGAIAVFTLASIGCAASTSLPMLVLMRVLQGVGGAMMVPVGRLAVLRQSGKADLVRAIALLTWPALTAPVLAPMLGGAIATLGSWRWIFVVNIPIGVLGIVLALKLVRGAPQPTTRSLDWPGLLALGSGIAAALIALEHIRVSGTDWGLVTAGGAAAVVLLAAAVWRLLTATAPLVQLRVLRVHTLRITVVAGSLYRLVITAVPFLLPLQFQLEFGWTPLAAGVMVAALFAGNLTIKPATTPLMRRFGIRTVLLVNGVASVACFGLLALLRPGLPVAVMAVVLYLSGALRSIGFTAYNSLAFSDVEGEELTHANTLNASVQELAAGLGVALAALLLSRVTSYSVTYLVLGALLALTLVATVRLPRRAGAHVSGHRPGR</sequence>
<reference evidence="9 10" key="1">
    <citation type="journal article" date="2019" name="Emerg. Microbes Infect.">
        <title>Comprehensive subspecies identification of 175 nontuberculous mycobacteria species based on 7547 genomic profiles.</title>
        <authorList>
            <person name="Matsumoto Y."/>
            <person name="Kinjo T."/>
            <person name="Motooka D."/>
            <person name="Nabeya D."/>
            <person name="Jung N."/>
            <person name="Uechi K."/>
            <person name="Horii T."/>
            <person name="Iida T."/>
            <person name="Fujita J."/>
            <person name="Nakamura S."/>
        </authorList>
    </citation>
    <scope>NUCLEOTIDE SEQUENCE [LARGE SCALE GENOMIC DNA]</scope>
    <source>
        <strain evidence="9 10">JCM 15653</strain>
    </source>
</reference>
<keyword evidence="6 7" id="KW-0472">Membrane</keyword>
<gene>
    <name evidence="9" type="ORF">MBOE_29810</name>
</gene>
<dbReference type="EMBL" id="AP022579">
    <property type="protein sequence ID" value="BBX91332.1"/>
    <property type="molecule type" value="Genomic_DNA"/>
</dbReference>
<organism evidence="9 10">
    <name type="scientific">Mycolicibacterium boenickei</name>
    <dbReference type="NCBI Taxonomy" id="146017"/>
    <lineage>
        <taxon>Bacteria</taxon>
        <taxon>Bacillati</taxon>
        <taxon>Actinomycetota</taxon>
        <taxon>Actinomycetes</taxon>
        <taxon>Mycobacteriales</taxon>
        <taxon>Mycobacteriaceae</taxon>
        <taxon>Mycolicibacterium</taxon>
    </lineage>
</organism>
<keyword evidence="4 7" id="KW-0812">Transmembrane</keyword>
<dbReference type="InterPro" id="IPR011701">
    <property type="entry name" value="MFS"/>
</dbReference>
<evidence type="ECO:0000256" key="5">
    <source>
        <dbReference type="ARBA" id="ARBA00022989"/>
    </source>
</evidence>
<evidence type="ECO:0000256" key="2">
    <source>
        <dbReference type="ARBA" id="ARBA00022448"/>
    </source>
</evidence>
<feature type="transmembrane region" description="Helical" evidence="7">
    <location>
        <begin position="350"/>
        <end position="372"/>
    </location>
</feature>
<dbReference type="InterPro" id="IPR020846">
    <property type="entry name" value="MFS_dom"/>
</dbReference>
<evidence type="ECO:0000313" key="10">
    <source>
        <dbReference type="Proteomes" id="UP000466683"/>
    </source>
</evidence>
<evidence type="ECO:0000256" key="1">
    <source>
        <dbReference type="ARBA" id="ARBA00004651"/>
    </source>
</evidence>
<keyword evidence="3" id="KW-1003">Cell membrane</keyword>
<feature type="transmembrane region" description="Helical" evidence="7">
    <location>
        <begin position="126"/>
        <end position="147"/>
    </location>
</feature>
<evidence type="ECO:0000259" key="8">
    <source>
        <dbReference type="PROSITE" id="PS50850"/>
    </source>
</evidence>
<accession>A0ABM7IWU4</accession>
<keyword evidence="2" id="KW-0813">Transport</keyword>
<dbReference type="InterPro" id="IPR036259">
    <property type="entry name" value="MFS_trans_sf"/>
</dbReference>
<feature type="transmembrane region" description="Helical" evidence="7">
    <location>
        <begin position="36"/>
        <end position="61"/>
    </location>
</feature>
<feature type="transmembrane region" description="Helical" evidence="7">
    <location>
        <begin position="292"/>
        <end position="313"/>
    </location>
</feature>
<dbReference type="Proteomes" id="UP000466683">
    <property type="component" value="Chromosome"/>
</dbReference>
<keyword evidence="5 7" id="KW-1133">Transmembrane helix</keyword>
<comment type="subcellular location">
    <subcellularLocation>
        <location evidence="1">Cell membrane</location>
        <topology evidence="1">Multi-pass membrane protein</topology>
    </subcellularLocation>
</comment>
<feature type="transmembrane region" description="Helical" evidence="7">
    <location>
        <begin position="100"/>
        <end position="120"/>
    </location>
</feature>
<dbReference type="PANTHER" id="PTHR42718:SF46">
    <property type="entry name" value="BLR6921 PROTEIN"/>
    <property type="match status" value="1"/>
</dbReference>
<dbReference type="Gene3D" id="1.20.1720.10">
    <property type="entry name" value="Multidrug resistance protein D"/>
    <property type="match status" value="1"/>
</dbReference>
<feature type="transmembrane region" description="Helical" evidence="7">
    <location>
        <begin position="220"/>
        <end position="239"/>
    </location>
</feature>
<dbReference type="Gene3D" id="1.20.1250.20">
    <property type="entry name" value="MFS general substrate transporter like domains"/>
    <property type="match status" value="1"/>
</dbReference>
<feature type="transmembrane region" description="Helical" evidence="7">
    <location>
        <begin position="73"/>
        <end position="93"/>
    </location>
</feature>
<name>A0ABM7IWU4_9MYCO</name>
<feature type="domain" description="Major facilitator superfamily (MFS) profile" evidence="8">
    <location>
        <begin position="35"/>
        <end position="470"/>
    </location>
</feature>
<feature type="transmembrane region" description="Helical" evidence="7">
    <location>
        <begin position="187"/>
        <end position="208"/>
    </location>
</feature>
<evidence type="ECO:0000256" key="4">
    <source>
        <dbReference type="ARBA" id="ARBA00022692"/>
    </source>
</evidence>
<dbReference type="Pfam" id="PF07690">
    <property type="entry name" value="MFS_1"/>
    <property type="match status" value="1"/>
</dbReference>
<feature type="transmembrane region" description="Helical" evidence="7">
    <location>
        <begin position="319"/>
        <end position="338"/>
    </location>
</feature>
<proteinExistence type="predicted"/>
<evidence type="ECO:0000256" key="7">
    <source>
        <dbReference type="SAM" id="Phobius"/>
    </source>
</evidence>
<feature type="transmembrane region" description="Helical" evidence="7">
    <location>
        <begin position="445"/>
        <end position="465"/>
    </location>
</feature>
<protein>
    <submittedName>
        <fullName evidence="9">MFS transporter</fullName>
    </submittedName>
</protein>
<evidence type="ECO:0000256" key="6">
    <source>
        <dbReference type="ARBA" id="ARBA00023136"/>
    </source>
</evidence>
<dbReference type="SUPFAM" id="SSF103473">
    <property type="entry name" value="MFS general substrate transporter"/>
    <property type="match status" value="1"/>
</dbReference>
<evidence type="ECO:0000313" key="9">
    <source>
        <dbReference type="EMBL" id="BBX91332.1"/>
    </source>
</evidence>
<feature type="transmembrane region" description="Helical" evidence="7">
    <location>
        <begin position="251"/>
        <end position="271"/>
    </location>
</feature>
<feature type="transmembrane region" description="Helical" evidence="7">
    <location>
        <begin position="159"/>
        <end position="181"/>
    </location>
</feature>
<keyword evidence="10" id="KW-1185">Reference proteome</keyword>